<proteinExistence type="predicted"/>
<gene>
    <name evidence="1" type="ORF">IWW38_004867</name>
</gene>
<organism evidence="1 2">
    <name type="scientific">Coemansia aciculifera</name>
    <dbReference type="NCBI Taxonomy" id="417176"/>
    <lineage>
        <taxon>Eukaryota</taxon>
        <taxon>Fungi</taxon>
        <taxon>Fungi incertae sedis</taxon>
        <taxon>Zoopagomycota</taxon>
        <taxon>Kickxellomycotina</taxon>
        <taxon>Kickxellomycetes</taxon>
        <taxon>Kickxellales</taxon>
        <taxon>Kickxellaceae</taxon>
        <taxon>Coemansia</taxon>
    </lineage>
</organism>
<comment type="caution">
    <text evidence="1">The sequence shown here is derived from an EMBL/GenBank/DDBJ whole genome shotgun (WGS) entry which is preliminary data.</text>
</comment>
<evidence type="ECO:0000313" key="2">
    <source>
        <dbReference type="Proteomes" id="UP001139981"/>
    </source>
</evidence>
<reference evidence="1" key="1">
    <citation type="submission" date="2022-07" db="EMBL/GenBank/DDBJ databases">
        <title>Phylogenomic reconstructions and comparative analyses of Kickxellomycotina fungi.</title>
        <authorList>
            <person name="Reynolds N.K."/>
            <person name="Stajich J.E."/>
            <person name="Barry K."/>
            <person name="Grigoriev I.V."/>
            <person name="Crous P."/>
            <person name="Smith M.E."/>
        </authorList>
    </citation>
    <scope>NUCLEOTIDE SEQUENCE</scope>
    <source>
        <strain evidence="1">CBS 190363</strain>
    </source>
</reference>
<protein>
    <submittedName>
        <fullName evidence="1">Uncharacterized protein</fullName>
    </submittedName>
</protein>
<dbReference type="EMBL" id="JANBVB010001966">
    <property type="protein sequence ID" value="KAJ2888878.1"/>
    <property type="molecule type" value="Genomic_DNA"/>
</dbReference>
<dbReference type="Proteomes" id="UP001139981">
    <property type="component" value="Unassembled WGS sequence"/>
</dbReference>
<evidence type="ECO:0000313" key="1">
    <source>
        <dbReference type="EMBL" id="KAJ2888878.1"/>
    </source>
</evidence>
<sequence>MASRVAGRVATKVPGRRRRVRSIDDVDEYSTKWDSSSASSDNDTDCAMQGTPKRARSDVGSDSETKESSATTSLAFVSAVESRSDVNDAVMLSASSGSKWDMSTDSPADVSFGLEEQEEEEERDVLNDAAVTPILSLAEILATKVKLNTGDTLLCEWNDVGTQALLAALYGESDDRVVDKMFDFERADEYTMPALEDATQYTTLEPIGRVSLDALPRIAAPSSNKPAKRKVTLEECLAEFTRAEKLGEDDPWFCGKCKEHQQATKKFDLWRIPEILVVHLKRFQHSRAWRDKLDAFVDFPLEGLDLTQTVVGPNGGELVYDLQSICNHYGGLGGGHYTAYARNPEEDGRWYDFNDSGVSEVGGEESVKTAAAYMLFYRLRASSDSARAEETKIDELVAKYKDVAVAADDDVLLLPAQQQPVIAGASADVPMMSPGSAHMADESDNEPGSSRRLLPTLGLLERESATAAGLAVLGPVGLRSPSGSTSSTSVTGRVSEMDMDMSVENNYSDTCDGRFA</sequence>
<accession>A0ACC1LY97</accession>
<name>A0ACC1LY97_9FUNG</name>
<keyword evidence="2" id="KW-1185">Reference proteome</keyword>